<feature type="compositionally biased region" description="Low complexity" evidence="1">
    <location>
        <begin position="106"/>
        <end position="124"/>
    </location>
</feature>
<dbReference type="STRING" id="1262450.S3D450"/>
<feature type="domain" description="F-box" evidence="2">
    <location>
        <begin position="165"/>
        <end position="201"/>
    </location>
</feature>
<feature type="compositionally biased region" description="Low complexity" evidence="1">
    <location>
        <begin position="73"/>
        <end position="88"/>
    </location>
</feature>
<name>S3D450_OPHP1</name>
<keyword evidence="4" id="KW-1185">Reference proteome</keyword>
<accession>S3D450</accession>
<dbReference type="eggNOG" id="ENOG502RASA">
    <property type="taxonomic scope" value="Eukaryota"/>
</dbReference>
<sequence length="352" mass="38555">MIDGMYTSQSAQAALGRAADYMAREKSARGNGRGPVRPPRRAQSTIDYVYPSPPPLARGESRTVFIHQGGSGSASNTPAAPAAPTMATLNSGTHERQPTIDEEVLSGRAGAGTPRAGTPTGSPGLESTAVMPSNGRSRPKLGPPRRSYTVMDYEPVPHYHRLSDNLTLGDLPAELHYVIFDFLDPIDSTCLGLTNKHFYNIHRRMHGKIPLSVRRSGPNDMEWVWHLASRMKTQPRSGPHKSIGEASDAAKQQAANVEEMTKALAKMRIKGQALCRKCGVSRCELHRHIQDWMGPDYEYCTVREKFGPPPPDGAKEYCYLSNPKDPHRCGRHRVPKSRPSTPRACTPTTLGG</sequence>
<proteinExistence type="predicted"/>
<feature type="region of interest" description="Disordered" evidence="1">
    <location>
        <begin position="327"/>
        <end position="352"/>
    </location>
</feature>
<feature type="region of interest" description="Disordered" evidence="1">
    <location>
        <begin position="25"/>
        <end position="146"/>
    </location>
</feature>
<dbReference type="AlphaFoldDB" id="S3D450"/>
<organism evidence="3 4">
    <name type="scientific">Ophiostoma piceae (strain UAMH 11346)</name>
    <name type="common">Sap stain fungus</name>
    <dbReference type="NCBI Taxonomy" id="1262450"/>
    <lineage>
        <taxon>Eukaryota</taxon>
        <taxon>Fungi</taxon>
        <taxon>Dikarya</taxon>
        <taxon>Ascomycota</taxon>
        <taxon>Pezizomycotina</taxon>
        <taxon>Sordariomycetes</taxon>
        <taxon>Sordariomycetidae</taxon>
        <taxon>Ophiostomatales</taxon>
        <taxon>Ophiostomataceae</taxon>
        <taxon>Ophiostoma</taxon>
    </lineage>
</organism>
<gene>
    <name evidence="3" type="ORF">F503_00938</name>
</gene>
<evidence type="ECO:0000259" key="2">
    <source>
        <dbReference type="PROSITE" id="PS50181"/>
    </source>
</evidence>
<dbReference type="EMBL" id="KE148149">
    <property type="protein sequence ID" value="EPE08155.1"/>
    <property type="molecule type" value="Genomic_DNA"/>
</dbReference>
<reference evidence="3 4" key="1">
    <citation type="journal article" date="2013" name="BMC Genomics">
        <title>The genome and transcriptome of the pine saprophyte Ophiostoma piceae, and a comparison with the bark beetle-associated pine pathogen Grosmannia clavigera.</title>
        <authorList>
            <person name="Haridas S."/>
            <person name="Wang Y."/>
            <person name="Lim L."/>
            <person name="Massoumi Alamouti S."/>
            <person name="Jackman S."/>
            <person name="Docking R."/>
            <person name="Robertson G."/>
            <person name="Birol I."/>
            <person name="Bohlmann J."/>
            <person name="Breuil C."/>
        </authorList>
    </citation>
    <scope>NUCLEOTIDE SEQUENCE [LARGE SCALE GENOMIC DNA]</scope>
    <source>
        <strain evidence="3 4">UAMH 11346</strain>
    </source>
</reference>
<evidence type="ECO:0000313" key="3">
    <source>
        <dbReference type="EMBL" id="EPE08155.1"/>
    </source>
</evidence>
<dbReference type="PROSITE" id="PS50181">
    <property type="entry name" value="FBOX"/>
    <property type="match status" value="1"/>
</dbReference>
<dbReference type="InterPro" id="IPR036047">
    <property type="entry name" value="F-box-like_dom_sf"/>
</dbReference>
<evidence type="ECO:0000256" key="1">
    <source>
        <dbReference type="SAM" id="MobiDB-lite"/>
    </source>
</evidence>
<dbReference type="VEuPathDB" id="FungiDB:F503_00938"/>
<evidence type="ECO:0000313" key="4">
    <source>
        <dbReference type="Proteomes" id="UP000016923"/>
    </source>
</evidence>
<dbReference type="InterPro" id="IPR001810">
    <property type="entry name" value="F-box_dom"/>
</dbReference>
<dbReference type="OrthoDB" id="3445164at2759"/>
<dbReference type="SUPFAM" id="SSF81383">
    <property type="entry name" value="F-box domain"/>
    <property type="match status" value="1"/>
</dbReference>
<dbReference type="HOGENOM" id="CLU_073405_0_0_1"/>
<protein>
    <submittedName>
        <fullName evidence="3">F-box domain-containing protein</fullName>
    </submittedName>
</protein>
<dbReference type="Proteomes" id="UP000016923">
    <property type="component" value="Unassembled WGS sequence"/>
</dbReference>